<name>A0A7Z0LSK2_9GAMM</name>
<dbReference type="AlphaFoldDB" id="A0A7Z0LSK2"/>
<evidence type="ECO:0000313" key="1">
    <source>
        <dbReference type="EMBL" id="NYS77796.1"/>
    </source>
</evidence>
<keyword evidence="2" id="KW-1185">Reference proteome</keyword>
<protein>
    <submittedName>
        <fullName evidence="1">Uncharacterized protein</fullName>
    </submittedName>
</protein>
<dbReference type="EMBL" id="JACCDE010000010">
    <property type="protein sequence ID" value="NYS77796.1"/>
    <property type="molecule type" value="Genomic_DNA"/>
</dbReference>
<accession>A0A7Z0LSK2</accession>
<reference evidence="1 2" key="1">
    <citation type="journal article" date="2003" name="Extremophiles">
        <title>Halomonas glaciei sp. nov. isolated from fast ice of Adelie Land, Antarctica.</title>
        <authorList>
            <person name="Reddy G.S."/>
            <person name="Raghavan P.U."/>
            <person name="Sarita N.B."/>
            <person name="Prakash J.S."/>
            <person name="Nagesh N."/>
            <person name="Delille D."/>
            <person name="Shivaji S."/>
        </authorList>
    </citation>
    <scope>NUCLEOTIDE SEQUENCE [LARGE SCALE GENOMIC DNA]</scope>
    <source>
        <strain evidence="1 2">DD39</strain>
    </source>
</reference>
<gene>
    <name evidence="1" type="ORF">HZS80_08715</name>
</gene>
<dbReference type="Proteomes" id="UP000526892">
    <property type="component" value="Unassembled WGS sequence"/>
</dbReference>
<sequence>MKPITNSDAASRLLNKIIYSDGNYSNFEFKRAFEEISKIPSEVQRQVCFAMLYAAIGDQDEAEAQARLIPLPLKTHKDNLDAACAYNVANRFMDASIALSSIPVKTLIAMGDAGIALKLAFSTFSAKYAEEIMNKASGVDDVIKEFHGSAALFRLLNKFSIDEGHVKGYVEECAQAVKPWLVGKNKPLAMWHSVEDSEDMAVVDFYLPAEPEEFGEILLAIASIDKMKYSSALAHGFMVDPQLYEDIPQS</sequence>
<comment type="caution">
    <text evidence="1">The sequence shown here is derived from an EMBL/GenBank/DDBJ whole genome shotgun (WGS) entry which is preliminary data.</text>
</comment>
<evidence type="ECO:0000313" key="2">
    <source>
        <dbReference type="Proteomes" id="UP000526892"/>
    </source>
</evidence>
<dbReference type="RefSeq" id="WP_179915814.1">
    <property type="nucleotide sequence ID" value="NZ_JACCDE010000010.1"/>
</dbReference>
<proteinExistence type="predicted"/>
<organism evidence="1 2">
    <name type="scientific">Vreelandella glaciei</name>
    <dbReference type="NCBI Taxonomy" id="186761"/>
    <lineage>
        <taxon>Bacteria</taxon>
        <taxon>Pseudomonadati</taxon>
        <taxon>Pseudomonadota</taxon>
        <taxon>Gammaproteobacteria</taxon>
        <taxon>Oceanospirillales</taxon>
        <taxon>Halomonadaceae</taxon>
        <taxon>Vreelandella</taxon>
    </lineage>
</organism>